<reference evidence="1" key="1">
    <citation type="submission" date="2020-02" db="EMBL/GenBank/DDBJ databases">
        <authorList>
            <person name="Meier V. D."/>
        </authorList>
    </citation>
    <scope>NUCLEOTIDE SEQUENCE</scope>
    <source>
        <strain evidence="1">AVDCRST_MAG10</strain>
    </source>
</reference>
<name>A0A6J4IY73_9ACTN</name>
<organism evidence="1">
    <name type="scientific">uncultured Acidimicrobiales bacterium</name>
    <dbReference type="NCBI Taxonomy" id="310071"/>
    <lineage>
        <taxon>Bacteria</taxon>
        <taxon>Bacillati</taxon>
        <taxon>Actinomycetota</taxon>
        <taxon>Acidimicrobiia</taxon>
        <taxon>Acidimicrobiales</taxon>
        <taxon>environmental samples</taxon>
    </lineage>
</organism>
<proteinExistence type="predicted"/>
<accession>A0A6J4IY73</accession>
<evidence type="ECO:0000313" key="1">
    <source>
        <dbReference type="EMBL" id="CAA9262188.1"/>
    </source>
</evidence>
<dbReference type="EMBL" id="CADCTB010000173">
    <property type="protein sequence ID" value="CAA9262188.1"/>
    <property type="molecule type" value="Genomic_DNA"/>
</dbReference>
<dbReference type="AlphaFoldDB" id="A0A6J4IY73"/>
<feature type="non-terminal residue" evidence="1">
    <location>
        <position position="43"/>
    </location>
</feature>
<sequence>CPSSSQFSACWPPVRSTWRPRDRVSATTTITGTCAGPATGGPP</sequence>
<protein>
    <submittedName>
        <fullName evidence="1">Uncharacterized protein</fullName>
    </submittedName>
</protein>
<feature type="non-terminal residue" evidence="1">
    <location>
        <position position="1"/>
    </location>
</feature>
<gene>
    <name evidence="1" type="ORF">AVDCRST_MAG10-2811</name>
</gene>